<proteinExistence type="predicted"/>
<organism evidence="2 3">
    <name type="scientific">Chryseobacterium limigenitum</name>
    <dbReference type="NCBI Taxonomy" id="1612149"/>
    <lineage>
        <taxon>Bacteria</taxon>
        <taxon>Pseudomonadati</taxon>
        <taxon>Bacteroidota</taxon>
        <taxon>Flavobacteriia</taxon>
        <taxon>Flavobacteriales</taxon>
        <taxon>Weeksellaceae</taxon>
        <taxon>Chryseobacterium group</taxon>
        <taxon>Chryseobacterium</taxon>
    </lineage>
</organism>
<dbReference type="Pfam" id="PF14339">
    <property type="entry name" value="DUF4394"/>
    <property type="match status" value="2"/>
</dbReference>
<dbReference type="STRING" id="1612149.SAMN05216324_11965"/>
<feature type="domain" description="DUF4394" evidence="1">
    <location>
        <begin position="87"/>
        <end position="301"/>
    </location>
</feature>
<dbReference type="InterPro" id="IPR011047">
    <property type="entry name" value="Quinoprotein_ADH-like_sf"/>
</dbReference>
<sequence length="537" mass="56457">MNILGRLKKNYPLNIYHTKNRTKSFLVDNIKPIKINIMKKLLHLCMALFTVTTLFSCDDSDDNMMMAEENVKGPDIMVYGLTGTNELVAFNSNNPKMFTSKTAVAGIVAGEKLLSIDFRPATGELYALSNASKLYIINTSNASARVVSSTAFSPAISGPIASIDFNPTVDRIRLVSSTGQNLRLHPETGAAAATDTNISGSGSPSITGVAYTNSKAGASSTVLYDIDVTSGKLFKQDPPNNGTLVEVGSLGTTFTGQAAFDIKYDNSVALLALNNNLHLLDLNNGKTTNIGMLQQPIIDLAIPTEAVAYAIDNSNNLQIFNPNSPMPVSKAVAGLQSGENILGIDFRPLNGQLYALGSTSRIYTINLGTGAATAVGSSPFATLLSGTDFGFDFNPSVDKIRVVSNTGQNLRLDPVTGGITAVDTAINPVGAMISAAAYTNNFAGTTATTLFVIDHNTDKLYQQNPPNNGTLVETGALGINITNANGFDIGSMSQKAYLMASVGSSTKIYSVNTTTGAATSVSDYPNAVKAFAVGLGF</sequence>
<reference evidence="3" key="1">
    <citation type="submission" date="2016-10" db="EMBL/GenBank/DDBJ databases">
        <authorList>
            <person name="Varghese N."/>
            <person name="Submissions S."/>
        </authorList>
    </citation>
    <scope>NUCLEOTIDE SEQUENCE [LARGE SCALE GENOMIC DNA]</scope>
    <source>
        <strain evidence="3">SUR2</strain>
    </source>
</reference>
<evidence type="ECO:0000313" key="2">
    <source>
        <dbReference type="EMBL" id="SFZ96424.1"/>
    </source>
</evidence>
<accession>A0A1K2IW72</accession>
<gene>
    <name evidence="2" type="ORF">SAMN05216324_11965</name>
</gene>
<keyword evidence="3" id="KW-1185">Reference proteome</keyword>
<dbReference type="OrthoDB" id="531718at2"/>
<dbReference type="EMBL" id="FPKW01000019">
    <property type="protein sequence ID" value="SFZ96424.1"/>
    <property type="molecule type" value="Genomic_DNA"/>
</dbReference>
<protein>
    <recommendedName>
        <fullName evidence="1">DUF4394 domain-containing protein</fullName>
    </recommendedName>
</protein>
<dbReference type="SUPFAM" id="SSF50998">
    <property type="entry name" value="Quinoprotein alcohol dehydrogenase-like"/>
    <property type="match status" value="1"/>
</dbReference>
<evidence type="ECO:0000259" key="1">
    <source>
        <dbReference type="Pfam" id="PF14339"/>
    </source>
</evidence>
<dbReference type="SUPFAM" id="SSF63825">
    <property type="entry name" value="YWTD domain"/>
    <property type="match status" value="1"/>
</dbReference>
<dbReference type="InterPro" id="IPR025507">
    <property type="entry name" value="DUF4394"/>
</dbReference>
<evidence type="ECO:0000313" key="3">
    <source>
        <dbReference type="Proteomes" id="UP000182034"/>
    </source>
</evidence>
<dbReference type="Proteomes" id="UP000182034">
    <property type="component" value="Unassembled WGS sequence"/>
</dbReference>
<feature type="domain" description="DUF4394" evidence="1">
    <location>
        <begin position="317"/>
        <end position="527"/>
    </location>
</feature>
<name>A0A1K2IW72_9FLAO</name>
<dbReference type="AlphaFoldDB" id="A0A1K2IW72"/>